<accession>A0ABQ6B825</accession>
<sequence length="99" mass="10699">MRIARGFLTSVAIEAGIFVMTHIRTMFVCALFVATSTLAHAGTVGREQDVVDLRLGQRVMVDDGTCPAGQIKEVRGAKMTDSGVTRTRTCVPRFGPKSK</sequence>
<dbReference type="Pfam" id="PF20477">
    <property type="entry name" value="DUF6719"/>
    <property type="match status" value="1"/>
</dbReference>
<gene>
    <name evidence="1" type="ORF">GCM10007857_72370</name>
</gene>
<dbReference type="Proteomes" id="UP001156905">
    <property type="component" value="Unassembled WGS sequence"/>
</dbReference>
<dbReference type="InterPro" id="IPR046565">
    <property type="entry name" value="DUF6719"/>
</dbReference>
<organism evidence="1 2">
    <name type="scientific">Bradyrhizobium iriomotense</name>
    <dbReference type="NCBI Taxonomy" id="441950"/>
    <lineage>
        <taxon>Bacteria</taxon>
        <taxon>Pseudomonadati</taxon>
        <taxon>Pseudomonadota</taxon>
        <taxon>Alphaproteobacteria</taxon>
        <taxon>Hyphomicrobiales</taxon>
        <taxon>Nitrobacteraceae</taxon>
        <taxon>Bradyrhizobium</taxon>
    </lineage>
</organism>
<protein>
    <recommendedName>
        <fullName evidence="3">Secreted protein</fullName>
    </recommendedName>
</protein>
<evidence type="ECO:0008006" key="3">
    <source>
        <dbReference type="Google" id="ProtNLM"/>
    </source>
</evidence>
<evidence type="ECO:0000313" key="2">
    <source>
        <dbReference type="Proteomes" id="UP001156905"/>
    </source>
</evidence>
<dbReference type="EMBL" id="BSOW01000034">
    <property type="protein sequence ID" value="GLR90522.1"/>
    <property type="molecule type" value="Genomic_DNA"/>
</dbReference>
<name>A0ABQ6B825_9BRAD</name>
<proteinExistence type="predicted"/>
<comment type="caution">
    <text evidence="1">The sequence shown here is derived from an EMBL/GenBank/DDBJ whole genome shotgun (WGS) entry which is preliminary data.</text>
</comment>
<reference evidence="2" key="1">
    <citation type="journal article" date="2019" name="Int. J. Syst. Evol. Microbiol.">
        <title>The Global Catalogue of Microorganisms (GCM) 10K type strain sequencing project: providing services to taxonomists for standard genome sequencing and annotation.</title>
        <authorList>
            <consortium name="The Broad Institute Genomics Platform"/>
            <consortium name="The Broad Institute Genome Sequencing Center for Infectious Disease"/>
            <person name="Wu L."/>
            <person name="Ma J."/>
        </authorList>
    </citation>
    <scope>NUCLEOTIDE SEQUENCE [LARGE SCALE GENOMIC DNA]</scope>
    <source>
        <strain evidence="2">NBRC 102520</strain>
    </source>
</reference>
<keyword evidence="2" id="KW-1185">Reference proteome</keyword>
<evidence type="ECO:0000313" key="1">
    <source>
        <dbReference type="EMBL" id="GLR90522.1"/>
    </source>
</evidence>